<gene>
    <name evidence="2" type="ORF">MCBB_1682</name>
</gene>
<dbReference type="InterPro" id="IPR041304">
    <property type="entry name" value="AbiTii"/>
</dbReference>
<organism evidence="2 3">
    <name type="scientific">Methanobacterium congolense</name>
    <dbReference type="NCBI Taxonomy" id="118062"/>
    <lineage>
        <taxon>Archaea</taxon>
        <taxon>Methanobacteriati</taxon>
        <taxon>Methanobacteriota</taxon>
        <taxon>Methanomada group</taxon>
        <taxon>Methanobacteria</taxon>
        <taxon>Methanobacteriales</taxon>
        <taxon>Methanobacteriaceae</taxon>
        <taxon>Methanobacterium</taxon>
    </lineage>
</organism>
<feature type="domain" description="AbiTii" evidence="1">
    <location>
        <begin position="3"/>
        <end position="187"/>
    </location>
</feature>
<protein>
    <recommendedName>
        <fullName evidence="1">AbiTii domain-containing protein</fullName>
    </recommendedName>
</protein>
<sequence>MNSIVLELQKEAIDSDIDISNLLRKTFLIAKKLEINELEHWVNLELNGYGEKDDKPDYRTIHGTLKFLNPYTATGYAEYNIEDEKIHELASTRHLSNSIIELEDLYKKSSTTINIEIDPRARQVFKKFFREDIVPDVLSVSVSQIKRLIDSVRNKVLEWSIKLQDDGILGENLNFTPEEKKIANEHNITYNTIIYGSEVQLGTGNIQNISKSDLGEIIELLTTIKRDLHDLELDFNNENELNVGIKTIESQLESKNPNKSIINEALDSIRTILEGCASSAIAPSLIFGISKLIGL</sequence>
<dbReference type="RefSeq" id="WP_071907316.1">
    <property type="nucleotide sequence ID" value="NZ_LT607756.1"/>
</dbReference>
<dbReference type="KEGG" id="mcub:MCBB_1682"/>
<dbReference type="GeneID" id="30412519"/>
<evidence type="ECO:0000313" key="3">
    <source>
        <dbReference type="Proteomes" id="UP000094707"/>
    </source>
</evidence>
<reference evidence="2 3" key="1">
    <citation type="submission" date="2016-08" db="EMBL/GenBank/DDBJ databases">
        <authorList>
            <person name="Seilhamer J.J."/>
        </authorList>
    </citation>
    <scope>NUCLEOTIDE SEQUENCE [LARGE SCALE GENOMIC DNA]</scope>
    <source>
        <strain evidence="2">Buetzberg</strain>
    </source>
</reference>
<evidence type="ECO:0000313" key="2">
    <source>
        <dbReference type="EMBL" id="SCG86237.1"/>
    </source>
</evidence>
<dbReference type="AlphaFoldDB" id="A0A1D3L3S6"/>
<name>A0A1D3L3S6_9EURY</name>
<keyword evidence="3" id="KW-1185">Reference proteome</keyword>
<dbReference type="OrthoDB" id="82616at2157"/>
<proteinExistence type="predicted"/>
<evidence type="ECO:0000259" key="1">
    <source>
        <dbReference type="Pfam" id="PF18864"/>
    </source>
</evidence>
<accession>A0A1D3L3S6</accession>
<dbReference type="EMBL" id="LT607756">
    <property type="protein sequence ID" value="SCG86237.1"/>
    <property type="molecule type" value="Genomic_DNA"/>
</dbReference>
<dbReference type="Pfam" id="PF18864">
    <property type="entry name" value="AbiTii"/>
    <property type="match status" value="1"/>
</dbReference>
<dbReference type="Proteomes" id="UP000094707">
    <property type="component" value="Chromosome I"/>
</dbReference>